<evidence type="ECO:0000313" key="1">
    <source>
        <dbReference type="EMBL" id="KAK0413420.1"/>
    </source>
</evidence>
<proteinExistence type="predicted"/>
<organism evidence="1 2">
    <name type="scientific">Steinernema hermaphroditum</name>
    <dbReference type="NCBI Taxonomy" id="289476"/>
    <lineage>
        <taxon>Eukaryota</taxon>
        <taxon>Metazoa</taxon>
        <taxon>Ecdysozoa</taxon>
        <taxon>Nematoda</taxon>
        <taxon>Chromadorea</taxon>
        <taxon>Rhabditida</taxon>
        <taxon>Tylenchina</taxon>
        <taxon>Panagrolaimomorpha</taxon>
        <taxon>Strongyloidoidea</taxon>
        <taxon>Steinernematidae</taxon>
        <taxon>Steinernema</taxon>
    </lineage>
</organism>
<dbReference type="Proteomes" id="UP001175271">
    <property type="component" value="Unassembled WGS sequence"/>
</dbReference>
<sequence>MIANYDEFVQTTKYGAEWVNALLEQTADKNDLSAMPLSQNCSQALRPSLVLDLPPAELSRLNSHSTTNGAYNQQAEYNKCRAFNVICVRTIVKGWLWFVKDNWKSSVIKMTLRVTKQVIDQLNDDYILELNCRNVRTRKRDWSYWNNFWLILEVVHLFPGIEDYIRGRIHEDVPRAFYDIKNGPTEDGATISRKVSDVTRSARLARFPGVLSRELLKTGCPSPPLRLPHVLLPYTTQSRSKRQVLFPIIPLDTLKTMAIEVTVRRAFADLLSDEKDE</sequence>
<protein>
    <submittedName>
        <fullName evidence="1">Uncharacterized protein</fullName>
    </submittedName>
</protein>
<dbReference type="AlphaFoldDB" id="A0AA39LXZ7"/>
<comment type="caution">
    <text evidence="1">The sequence shown here is derived from an EMBL/GenBank/DDBJ whole genome shotgun (WGS) entry which is preliminary data.</text>
</comment>
<accession>A0AA39LXZ7</accession>
<gene>
    <name evidence="1" type="ORF">QR680_006794</name>
</gene>
<keyword evidence="2" id="KW-1185">Reference proteome</keyword>
<reference evidence="1" key="1">
    <citation type="submission" date="2023-06" db="EMBL/GenBank/DDBJ databases">
        <title>Genomic analysis of the entomopathogenic nematode Steinernema hermaphroditum.</title>
        <authorList>
            <person name="Schwarz E.M."/>
            <person name="Heppert J.K."/>
            <person name="Baniya A."/>
            <person name="Schwartz H.T."/>
            <person name="Tan C.-H."/>
            <person name="Antoshechkin I."/>
            <person name="Sternberg P.W."/>
            <person name="Goodrich-Blair H."/>
            <person name="Dillman A.R."/>
        </authorList>
    </citation>
    <scope>NUCLEOTIDE SEQUENCE</scope>
    <source>
        <strain evidence="1">PS9179</strain>
        <tissue evidence="1">Whole animal</tissue>
    </source>
</reference>
<dbReference type="EMBL" id="JAUCMV010000003">
    <property type="protein sequence ID" value="KAK0413420.1"/>
    <property type="molecule type" value="Genomic_DNA"/>
</dbReference>
<evidence type="ECO:0000313" key="2">
    <source>
        <dbReference type="Proteomes" id="UP001175271"/>
    </source>
</evidence>
<name>A0AA39LXZ7_9BILA</name>